<proteinExistence type="inferred from homology"/>
<evidence type="ECO:0000256" key="10">
    <source>
        <dbReference type="PIRSR" id="PIRSR607992-1"/>
    </source>
</evidence>
<evidence type="ECO:0000256" key="8">
    <source>
        <dbReference type="ARBA" id="ARBA00023128"/>
    </source>
</evidence>
<organism evidence="14 15">
    <name type="scientific">Blastomyces silverae</name>
    <dbReference type="NCBI Taxonomy" id="2060906"/>
    <lineage>
        <taxon>Eukaryota</taxon>
        <taxon>Fungi</taxon>
        <taxon>Dikarya</taxon>
        <taxon>Ascomycota</taxon>
        <taxon>Pezizomycotina</taxon>
        <taxon>Eurotiomycetes</taxon>
        <taxon>Eurotiomycetidae</taxon>
        <taxon>Onygenales</taxon>
        <taxon>Ajellomycetaceae</taxon>
        <taxon>Blastomyces</taxon>
    </lineage>
</organism>
<dbReference type="SUPFAM" id="SSF81343">
    <property type="entry name" value="Fumarate reductase respiratory complex transmembrane subunits"/>
    <property type="match status" value="1"/>
</dbReference>
<keyword evidence="5 12" id="KW-0999">Mitochondrion inner membrane</keyword>
<dbReference type="GO" id="GO:0048039">
    <property type="term" value="F:ubiquinone binding"/>
    <property type="evidence" value="ECO:0007669"/>
    <property type="project" value="TreeGrafter"/>
</dbReference>
<dbReference type="GO" id="GO:0006121">
    <property type="term" value="P:mitochondrial electron transport, succinate to ubiquinone"/>
    <property type="evidence" value="ECO:0007669"/>
    <property type="project" value="TreeGrafter"/>
</dbReference>
<evidence type="ECO:0000256" key="3">
    <source>
        <dbReference type="ARBA" id="ARBA00022448"/>
    </source>
</evidence>
<dbReference type="GO" id="GO:0046872">
    <property type="term" value="F:metal ion binding"/>
    <property type="evidence" value="ECO:0007669"/>
    <property type="project" value="UniProtKB-KW"/>
</dbReference>
<keyword evidence="6 12" id="KW-0809">Transit peptide</keyword>
<evidence type="ECO:0000256" key="2">
    <source>
        <dbReference type="ARBA" id="ARBA00007294"/>
    </source>
</evidence>
<dbReference type="GO" id="GO:0005743">
    <property type="term" value="C:mitochondrial inner membrane"/>
    <property type="evidence" value="ECO:0007669"/>
    <property type="project" value="UniProtKB-SubCell"/>
</dbReference>
<dbReference type="FunFam" id="1.20.1300.10:FF:000007">
    <property type="entry name" value="Succinate dehydrogenase [ubiquinone] cytochrome b small subunit"/>
    <property type="match status" value="1"/>
</dbReference>
<evidence type="ECO:0000256" key="4">
    <source>
        <dbReference type="ARBA" id="ARBA00022692"/>
    </source>
</evidence>
<reference evidence="15" key="1">
    <citation type="journal article" date="2015" name="PLoS Genet.">
        <title>The dynamic genome and transcriptome of the human fungal pathogen Blastomyces and close relative Emmonsia.</title>
        <authorList>
            <person name="Munoz J.F."/>
            <person name="Gauthier G.M."/>
            <person name="Desjardins C.A."/>
            <person name="Gallo J.E."/>
            <person name="Holder J."/>
            <person name="Sullivan T.D."/>
            <person name="Marty A.J."/>
            <person name="Carmen J.C."/>
            <person name="Chen Z."/>
            <person name="Ding L."/>
            <person name="Gujja S."/>
            <person name="Magrini V."/>
            <person name="Misas E."/>
            <person name="Mitreva M."/>
            <person name="Priest M."/>
            <person name="Saif S."/>
            <person name="Whiston E.A."/>
            <person name="Young S."/>
            <person name="Zeng Q."/>
            <person name="Goldman W.E."/>
            <person name="Mardis E.R."/>
            <person name="Taylor J.W."/>
            <person name="McEwen J.G."/>
            <person name="Clay O.K."/>
            <person name="Klein B.S."/>
            <person name="Cuomo C.A."/>
        </authorList>
    </citation>
    <scope>NUCLEOTIDE SEQUENCE [LARGE SCALE GENOMIC DNA]</scope>
    <source>
        <strain evidence="15">UAMH 139</strain>
    </source>
</reference>
<dbReference type="GO" id="GO:0098796">
    <property type="term" value="C:membrane protein complex"/>
    <property type="evidence" value="ECO:0007669"/>
    <property type="project" value="UniProtKB-ARBA"/>
</dbReference>
<evidence type="ECO:0000256" key="1">
    <source>
        <dbReference type="ARBA" id="ARBA00004448"/>
    </source>
</evidence>
<dbReference type="PANTHER" id="PTHR13337:SF2">
    <property type="entry name" value="SUCCINATE DEHYDROGENASE [UBIQUINONE] CYTOCHROME B SMALL SUBUNIT, MITOCHONDRIAL"/>
    <property type="match status" value="1"/>
</dbReference>
<dbReference type="STRING" id="2060906.A0A0H1BE77"/>
<dbReference type="GO" id="GO:0020037">
    <property type="term" value="F:heme binding"/>
    <property type="evidence" value="ECO:0007669"/>
    <property type="project" value="TreeGrafter"/>
</dbReference>
<dbReference type="GO" id="GO:0006099">
    <property type="term" value="P:tricarboxylic acid cycle"/>
    <property type="evidence" value="ECO:0007669"/>
    <property type="project" value="TreeGrafter"/>
</dbReference>
<name>A0A0H1BE77_9EURO</name>
<dbReference type="PANTHER" id="PTHR13337">
    <property type="entry name" value="SUCCINATE DEHYDROGENASE"/>
    <property type="match status" value="1"/>
</dbReference>
<comment type="subcellular location">
    <subcellularLocation>
        <location evidence="1 12">Mitochondrion inner membrane</location>
        <topology evidence="1 12">Multi-pass membrane protein</topology>
    </subcellularLocation>
</comment>
<dbReference type="EMBL" id="LDEV01002295">
    <property type="protein sequence ID" value="KLJ09665.1"/>
    <property type="molecule type" value="Genomic_DNA"/>
</dbReference>
<dbReference type="Proteomes" id="UP000053573">
    <property type="component" value="Unassembled WGS sequence"/>
</dbReference>
<dbReference type="Pfam" id="PF05328">
    <property type="entry name" value="CybS"/>
    <property type="match status" value="1"/>
</dbReference>
<protein>
    <recommendedName>
        <fullName evidence="12">Succinate dehydrogenase [ubiquinone] cytochrome b small subunit</fullName>
    </recommendedName>
</protein>
<evidence type="ECO:0000256" key="9">
    <source>
        <dbReference type="ARBA" id="ARBA00023136"/>
    </source>
</evidence>
<evidence type="ECO:0000256" key="12">
    <source>
        <dbReference type="RuleBase" id="RU364031"/>
    </source>
</evidence>
<keyword evidence="4" id="KW-0812">Transmembrane</keyword>
<keyword evidence="14" id="KW-0830">Ubiquinone</keyword>
<gene>
    <name evidence="14" type="ORF">EMPG_14910</name>
</gene>
<dbReference type="OrthoDB" id="18577at2759"/>
<sequence length="203" mass="21950">MASIVRPSAFVLRRSCLALSNPARNAAFYSTSRAASSTTSPLAIASTLKPGLFQTKQRDVAVKVAGFHATSRRDLLPPPPQTIEGTMNDPAPLPATSPSHGSYHWTFERAIAVALIPLTIAPFAGGSLNPVMDAVFCGTILMHSHIGFQACIIDYIPGKRLPKTKKAFDWLLRVMTLTVAAGLYEFETNDVGVTEAIRRIWKA</sequence>
<keyword evidence="9 12" id="KW-0472">Membrane</keyword>
<feature type="region of interest" description="Disordered" evidence="13">
    <location>
        <begin position="75"/>
        <end position="95"/>
    </location>
</feature>
<dbReference type="Gene3D" id="1.20.1300.10">
    <property type="entry name" value="Fumarate reductase/succinate dehydrogenase, transmembrane subunit"/>
    <property type="match status" value="1"/>
</dbReference>
<evidence type="ECO:0000313" key="14">
    <source>
        <dbReference type="EMBL" id="KLJ09665.1"/>
    </source>
</evidence>
<dbReference type="InterPro" id="IPR007992">
    <property type="entry name" value="CybS"/>
</dbReference>
<keyword evidence="8 12" id="KW-0496">Mitochondrion</keyword>
<keyword evidence="7" id="KW-1133">Transmembrane helix</keyword>
<evidence type="ECO:0000256" key="6">
    <source>
        <dbReference type="ARBA" id="ARBA00022946"/>
    </source>
</evidence>
<keyword evidence="3" id="KW-0813">Transport</keyword>
<feature type="binding site" description="axial binding residue" evidence="11">
    <location>
        <position position="143"/>
    </location>
    <ligand>
        <name>heme b</name>
        <dbReference type="ChEBI" id="CHEBI:60344"/>
        <note>ligand shared with SDHC</note>
    </ligand>
    <ligandPart>
        <name>Fe</name>
        <dbReference type="ChEBI" id="CHEBI:18248"/>
    </ligandPart>
</feature>
<accession>A0A0H1BE77</accession>
<dbReference type="CDD" id="cd03496">
    <property type="entry name" value="SQR_TypeC_CybS"/>
    <property type="match status" value="1"/>
</dbReference>
<keyword evidence="11" id="KW-0479">Metal-binding</keyword>
<comment type="caution">
    <text evidence="14">The sequence shown here is derived from an EMBL/GenBank/DDBJ whole genome shotgun (WGS) entry which is preliminary data.</text>
</comment>
<evidence type="ECO:0000256" key="7">
    <source>
        <dbReference type="ARBA" id="ARBA00022989"/>
    </source>
</evidence>
<feature type="binding site" evidence="10">
    <location>
        <position position="155"/>
    </location>
    <ligand>
        <name>a ubiquinone</name>
        <dbReference type="ChEBI" id="CHEBI:16389"/>
        <note>ligand shared with IP/SDHB</note>
    </ligand>
</feature>
<evidence type="ECO:0000313" key="15">
    <source>
        <dbReference type="Proteomes" id="UP000053573"/>
    </source>
</evidence>
<keyword evidence="15" id="KW-1185">Reference proteome</keyword>
<keyword evidence="11" id="KW-0408">Iron</keyword>
<dbReference type="AlphaFoldDB" id="A0A0H1BE77"/>
<evidence type="ECO:0000256" key="11">
    <source>
        <dbReference type="PIRSR" id="PIRSR607992-2"/>
    </source>
</evidence>
<evidence type="ECO:0000256" key="5">
    <source>
        <dbReference type="ARBA" id="ARBA00022792"/>
    </source>
</evidence>
<dbReference type="InterPro" id="IPR034804">
    <property type="entry name" value="SQR/QFR_C/D"/>
</dbReference>
<evidence type="ECO:0000256" key="13">
    <source>
        <dbReference type="SAM" id="MobiDB-lite"/>
    </source>
</evidence>
<comment type="similarity">
    <text evidence="2 12">Belongs to the CybS family.</text>
</comment>